<dbReference type="InterPro" id="IPR050278">
    <property type="entry name" value="Serine_Prot_S9B/DPPIV"/>
</dbReference>
<dbReference type="SUPFAM" id="SSF53474">
    <property type="entry name" value="alpha/beta-Hydrolases"/>
    <property type="match status" value="1"/>
</dbReference>
<name>A0A1M7M3T3_9FLAO</name>
<protein>
    <submittedName>
        <fullName evidence="3">Dipeptidyl aminopeptidase/acylaminoacyl peptidase</fullName>
    </submittedName>
</protein>
<keyword evidence="3" id="KW-0645">Protease</keyword>
<dbReference type="Proteomes" id="UP000190235">
    <property type="component" value="Chromosome I"/>
</dbReference>
<dbReference type="InterPro" id="IPR001375">
    <property type="entry name" value="Peptidase_S9_cat"/>
</dbReference>
<sequence>MKKPLQNLFNFKFQLFFLLFISFSFTGISQTSELSVEKIMQDPNWMGTFPSNVKWSADSETIYFDYNPEKNAQDSLYKIELKNSSKISKVSLEEEREIIPSYGEFNKNRSKKIFSKDGNLVIYDVKSGETTQLLDLSEAIGNAEFLADENKISFNASDNAFIYDSKSGSIKQLTNIADGKAEEEKEDKTSEKDTWVKDENLELLEVVNQRKTEKESREAYREATAKKEAYTFYLEDRDLSNLQVSPNGKFATFKLITRERNGSTDVPNYVDESGYTANLPARSKVGEDKTSIELAIYNFEKDTVYTIKTDDLPGITDLPDYVKDYPDKEWEETEREVAPTTVYFSDNGEHAVVNLRSKDNKDRWIAKIDLETGALNTLNRQRDEAWIAGPGIGYAYYGGEEMGWLPDNKHIYFQSEETGYSHLYLLDVTTGNKKALTEGDFEVFDPELSNNKKHWFLTTSEVGPGERHFYKMPVMGGKMEKLTQMEGNNNVYLSPDEKNMAILHSYSNKPWELYLKKTRANAEAKQLTEGQSEAFSNYDWREPELIEFEAEDGAMVPARLYKPEADVKNDAAVVFVHGAGYLQNAHKWWSSYFREYMFHNLLTDLGYTVIDIDYRGSAGYGRDWRTGIYRHMGGKDLSDQVDGVEYLVENHGINPEKVGIYGGSYGGFITLMGMFNEPETFQAGAALRSVTDWAHYNHGYTSNILNEPAADPIAYRRSSPIYFAEGLEGDLLIAHGMVDVNVHFQDVVRLSQRLIELGKENWEMAIYPVEDHGFVEPSSWTDEYRRILELFNESLLD</sequence>
<dbReference type="Pfam" id="PF00326">
    <property type="entry name" value="Peptidase_S9"/>
    <property type="match status" value="1"/>
</dbReference>
<dbReference type="AlphaFoldDB" id="A0A1M7M3T3"/>
<dbReference type="PANTHER" id="PTHR11731">
    <property type="entry name" value="PROTEASE FAMILY S9B,C DIPEPTIDYL-PEPTIDASE IV-RELATED"/>
    <property type="match status" value="1"/>
</dbReference>
<dbReference type="GO" id="GO:0006508">
    <property type="term" value="P:proteolysis"/>
    <property type="evidence" value="ECO:0007669"/>
    <property type="project" value="InterPro"/>
</dbReference>
<proteinExistence type="predicted"/>
<dbReference type="OrthoDB" id="9812921at2"/>
<keyword evidence="4" id="KW-1185">Reference proteome</keyword>
<feature type="domain" description="Dipeptidylpeptidase IV N-terminal" evidence="2">
    <location>
        <begin position="245"/>
        <end position="507"/>
    </location>
</feature>
<dbReference type="Gene3D" id="2.140.10.30">
    <property type="entry name" value="Dipeptidylpeptidase IV, N-terminal domain"/>
    <property type="match status" value="1"/>
</dbReference>
<evidence type="ECO:0000313" key="3">
    <source>
        <dbReference type="EMBL" id="SHM85239.1"/>
    </source>
</evidence>
<dbReference type="PANTHER" id="PTHR11731:SF193">
    <property type="entry name" value="DIPEPTIDYL PEPTIDASE 9"/>
    <property type="match status" value="1"/>
</dbReference>
<keyword evidence="3" id="KW-0031">Aminopeptidase</keyword>
<keyword evidence="3" id="KW-0378">Hydrolase</keyword>
<dbReference type="GO" id="GO:0004177">
    <property type="term" value="F:aminopeptidase activity"/>
    <property type="evidence" value="ECO:0007669"/>
    <property type="project" value="UniProtKB-KW"/>
</dbReference>
<dbReference type="Pfam" id="PF00930">
    <property type="entry name" value="DPPIV_N"/>
    <property type="match status" value="1"/>
</dbReference>
<feature type="domain" description="Peptidase S9 prolyl oligopeptidase catalytic" evidence="1">
    <location>
        <begin position="600"/>
        <end position="795"/>
    </location>
</feature>
<dbReference type="SUPFAM" id="SSF82171">
    <property type="entry name" value="DPP6 N-terminal domain-like"/>
    <property type="match status" value="1"/>
</dbReference>
<dbReference type="RefSeq" id="WP_079735314.1">
    <property type="nucleotide sequence ID" value="NZ_LT670848.1"/>
</dbReference>
<evidence type="ECO:0000259" key="1">
    <source>
        <dbReference type="Pfam" id="PF00326"/>
    </source>
</evidence>
<evidence type="ECO:0000313" key="4">
    <source>
        <dbReference type="Proteomes" id="UP000190235"/>
    </source>
</evidence>
<accession>A0A1M7M3T3</accession>
<evidence type="ECO:0000259" key="2">
    <source>
        <dbReference type="Pfam" id="PF00930"/>
    </source>
</evidence>
<reference evidence="4" key="1">
    <citation type="submission" date="2016-11" db="EMBL/GenBank/DDBJ databases">
        <authorList>
            <person name="Varghese N."/>
            <person name="Submissions S."/>
        </authorList>
    </citation>
    <scope>NUCLEOTIDE SEQUENCE [LARGE SCALE GENOMIC DNA]</scope>
    <source>
        <strain evidence="4">ACAM 48</strain>
    </source>
</reference>
<gene>
    <name evidence="3" type="ORF">SAMN05878281_2260</name>
</gene>
<dbReference type="STRING" id="143223.SAMN05878281_2260"/>
<dbReference type="GO" id="GO:0008239">
    <property type="term" value="F:dipeptidyl-peptidase activity"/>
    <property type="evidence" value="ECO:0007669"/>
    <property type="project" value="TreeGrafter"/>
</dbReference>
<dbReference type="InterPro" id="IPR002469">
    <property type="entry name" value="Peptidase_S9B_N"/>
</dbReference>
<organism evidence="3 4">
    <name type="scientific">Salegentibacter salegens</name>
    <dbReference type="NCBI Taxonomy" id="143223"/>
    <lineage>
        <taxon>Bacteria</taxon>
        <taxon>Pseudomonadati</taxon>
        <taxon>Bacteroidota</taxon>
        <taxon>Flavobacteriia</taxon>
        <taxon>Flavobacteriales</taxon>
        <taxon>Flavobacteriaceae</taxon>
        <taxon>Salegentibacter</taxon>
    </lineage>
</organism>
<dbReference type="InterPro" id="IPR029058">
    <property type="entry name" value="AB_hydrolase_fold"/>
</dbReference>
<dbReference type="GO" id="GO:0008236">
    <property type="term" value="F:serine-type peptidase activity"/>
    <property type="evidence" value="ECO:0007669"/>
    <property type="project" value="InterPro"/>
</dbReference>
<dbReference type="Gene3D" id="3.40.50.1820">
    <property type="entry name" value="alpha/beta hydrolase"/>
    <property type="match status" value="1"/>
</dbReference>
<dbReference type="EMBL" id="LT670848">
    <property type="protein sequence ID" value="SHM85239.1"/>
    <property type="molecule type" value="Genomic_DNA"/>
</dbReference>